<reference evidence="1 2" key="1">
    <citation type="submission" date="2024-01" db="EMBL/GenBank/DDBJ databases">
        <authorList>
            <person name="Allen C."/>
            <person name="Tagirdzhanova G."/>
        </authorList>
    </citation>
    <scope>NUCLEOTIDE SEQUENCE [LARGE SCALE GENOMIC DNA]</scope>
</reference>
<dbReference type="Proteomes" id="UP001642482">
    <property type="component" value="Unassembled WGS sequence"/>
</dbReference>
<accession>A0ABP0CS07</accession>
<evidence type="ECO:0000313" key="1">
    <source>
        <dbReference type="EMBL" id="CAK7234904.1"/>
    </source>
</evidence>
<dbReference type="Gene3D" id="2.60.120.200">
    <property type="match status" value="1"/>
</dbReference>
<evidence type="ECO:0008006" key="3">
    <source>
        <dbReference type="Google" id="ProtNLM"/>
    </source>
</evidence>
<comment type="caution">
    <text evidence="1">The sequence shown here is derived from an EMBL/GenBank/DDBJ whole genome shotgun (WGS) entry which is preliminary data.</text>
</comment>
<gene>
    <name evidence="1" type="ORF">SEUCBS140593_009104</name>
</gene>
<dbReference type="SUPFAM" id="SSF49899">
    <property type="entry name" value="Concanavalin A-like lectins/glucanases"/>
    <property type="match status" value="1"/>
</dbReference>
<name>A0ABP0CS07_9PEZI</name>
<sequence length="123" mass="13363">MAPSVARLASAVAIAAMSHPVRAVSQYVLEQTYDSSNFFQKFDFITTADLSNGFVKYVDDSSLAHTTPDNTILLKVDSTSHLDSTKVVGRKSVRLEGQDEFTKGLFVADFAYLPQPACGAWPA</sequence>
<proteinExistence type="predicted"/>
<dbReference type="Pfam" id="PF26113">
    <property type="entry name" value="GH16_XgeA"/>
    <property type="match status" value="1"/>
</dbReference>
<organism evidence="1 2">
    <name type="scientific">Sporothrix eucalyptigena</name>
    <dbReference type="NCBI Taxonomy" id="1812306"/>
    <lineage>
        <taxon>Eukaryota</taxon>
        <taxon>Fungi</taxon>
        <taxon>Dikarya</taxon>
        <taxon>Ascomycota</taxon>
        <taxon>Pezizomycotina</taxon>
        <taxon>Sordariomycetes</taxon>
        <taxon>Sordariomycetidae</taxon>
        <taxon>Ophiostomatales</taxon>
        <taxon>Ophiostomataceae</taxon>
        <taxon>Sporothrix</taxon>
    </lineage>
</organism>
<protein>
    <recommendedName>
        <fullName evidence="3">GH16 domain-containing protein</fullName>
    </recommendedName>
</protein>
<dbReference type="EMBL" id="CAWUHD010000140">
    <property type="protein sequence ID" value="CAK7234904.1"/>
    <property type="molecule type" value="Genomic_DNA"/>
</dbReference>
<dbReference type="InterPro" id="IPR013320">
    <property type="entry name" value="ConA-like_dom_sf"/>
</dbReference>
<evidence type="ECO:0000313" key="2">
    <source>
        <dbReference type="Proteomes" id="UP001642482"/>
    </source>
</evidence>
<keyword evidence="2" id="KW-1185">Reference proteome</keyword>